<organism evidence="1 2">
    <name type="scientific">Syncephalastrum racemosum</name>
    <name type="common">Filamentous fungus</name>
    <dbReference type="NCBI Taxonomy" id="13706"/>
    <lineage>
        <taxon>Eukaryota</taxon>
        <taxon>Fungi</taxon>
        <taxon>Fungi incertae sedis</taxon>
        <taxon>Mucoromycota</taxon>
        <taxon>Mucoromycotina</taxon>
        <taxon>Mucoromycetes</taxon>
        <taxon>Mucorales</taxon>
        <taxon>Syncephalastraceae</taxon>
        <taxon>Syncephalastrum</taxon>
    </lineage>
</organism>
<dbReference type="AlphaFoldDB" id="A0A1X2H254"/>
<reference evidence="1 2" key="1">
    <citation type="submission" date="2016-07" db="EMBL/GenBank/DDBJ databases">
        <title>Pervasive Adenine N6-methylation of Active Genes in Fungi.</title>
        <authorList>
            <consortium name="DOE Joint Genome Institute"/>
            <person name="Mondo S.J."/>
            <person name="Dannebaum R.O."/>
            <person name="Kuo R.C."/>
            <person name="Labutti K."/>
            <person name="Haridas S."/>
            <person name="Kuo A."/>
            <person name="Salamov A."/>
            <person name="Ahrendt S.R."/>
            <person name="Lipzen A."/>
            <person name="Sullivan W."/>
            <person name="Andreopoulos W.B."/>
            <person name="Clum A."/>
            <person name="Lindquist E."/>
            <person name="Daum C."/>
            <person name="Ramamoorthy G.K."/>
            <person name="Gryganskyi A."/>
            <person name="Culley D."/>
            <person name="Magnuson J.K."/>
            <person name="James T.Y."/>
            <person name="O'Malley M.A."/>
            <person name="Stajich J.E."/>
            <person name="Spatafora J.W."/>
            <person name="Visel A."/>
            <person name="Grigoriev I.V."/>
        </authorList>
    </citation>
    <scope>NUCLEOTIDE SEQUENCE [LARGE SCALE GENOMIC DNA]</scope>
    <source>
        <strain evidence="1 2">NRRL 2496</strain>
    </source>
</reference>
<accession>A0A1X2H254</accession>
<comment type="caution">
    <text evidence="1">The sequence shown here is derived from an EMBL/GenBank/DDBJ whole genome shotgun (WGS) entry which is preliminary data.</text>
</comment>
<gene>
    <name evidence="1" type="ORF">BCR43DRAFT_73790</name>
</gene>
<keyword evidence="2" id="KW-1185">Reference proteome</keyword>
<evidence type="ECO:0000313" key="1">
    <source>
        <dbReference type="EMBL" id="ORY91884.1"/>
    </source>
</evidence>
<dbReference type="InParanoid" id="A0A1X2H254"/>
<dbReference type="Proteomes" id="UP000242180">
    <property type="component" value="Unassembled WGS sequence"/>
</dbReference>
<protein>
    <submittedName>
        <fullName evidence="1">Uncharacterized protein</fullName>
    </submittedName>
</protein>
<dbReference type="EMBL" id="MCGN01000010">
    <property type="protein sequence ID" value="ORY91884.1"/>
    <property type="molecule type" value="Genomic_DNA"/>
</dbReference>
<proteinExistence type="predicted"/>
<name>A0A1X2H254_SYNRA</name>
<sequence>MFSLAKVWVGWACARGLNGFIGQDLQLYLVWACPFDLGYSVSSESKARQRIKISLTYSATSRARQCKNLQFGC</sequence>
<evidence type="ECO:0000313" key="2">
    <source>
        <dbReference type="Proteomes" id="UP000242180"/>
    </source>
</evidence>